<feature type="transmembrane region" description="Helical" evidence="7">
    <location>
        <begin position="379"/>
        <end position="408"/>
    </location>
</feature>
<comment type="caution">
    <text evidence="12">The sequence shown here is derived from an EMBL/GenBank/DDBJ whole genome shotgun (WGS) entry which is preliminary data.</text>
</comment>
<feature type="transmembrane region" description="Helical" evidence="7">
    <location>
        <begin position="559"/>
        <end position="577"/>
    </location>
</feature>
<gene>
    <name evidence="12" type="ORF">CLIB1423_14S00870</name>
</gene>
<dbReference type="Pfam" id="PF13967">
    <property type="entry name" value="RSN1_TM"/>
    <property type="match status" value="1"/>
</dbReference>
<keyword evidence="3" id="KW-0813">Transport</keyword>
<dbReference type="InterPro" id="IPR003864">
    <property type="entry name" value="CSC1/OSCA1-like_7TM"/>
</dbReference>
<dbReference type="PANTHER" id="PTHR13018:SF26">
    <property type="entry name" value="DOMAIN PROTEIN, PUTATIVE (AFU_ORTHOLOGUE AFUA_5G10920)-RELATED"/>
    <property type="match status" value="1"/>
</dbReference>
<dbReference type="EMBL" id="CAKXYY010000014">
    <property type="protein sequence ID" value="CAH2354048.1"/>
    <property type="molecule type" value="Genomic_DNA"/>
</dbReference>
<keyword evidence="13" id="KW-1185">Reference proteome</keyword>
<evidence type="ECO:0000313" key="12">
    <source>
        <dbReference type="EMBL" id="CAH2354048.1"/>
    </source>
</evidence>
<proteinExistence type="inferred from homology"/>
<protein>
    <submittedName>
        <fullName evidence="12">Uncharacterized protein Rsn1p</fullName>
    </submittedName>
</protein>
<feature type="transmembrane region" description="Helical" evidence="7">
    <location>
        <begin position="631"/>
        <end position="653"/>
    </location>
</feature>
<evidence type="ECO:0000259" key="9">
    <source>
        <dbReference type="Pfam" id="PF12621"/>
    </source>
</evidence>
<evidence type="ECO:0000259" key="10">
    <source>
        <dbReference type="Pfam" id="PF13967"/>
    </source>
</evidence>
<reference evidence="12" key="1">
    <citation type="submission" date="2022-03" db="EMBL/GenBank/DDBJ databases">
        <authorList>
            <person name="Legras J.-L."/>
            <person name="Devillers H."/>
            <person name="Grondin C."/>
        </authorList>
    </citation>
    <scope>NUCLEOTIDE SEQUENCE</scope>
    <source>
        <strain evidence="12">CLIB 1423</strain>
    </source>
</reference>
<feature type="transmembrane region" description="Helical" evidence="7">
    <location>
        <begin position="428"/>
        <end position="451"/>
    </location>
</feature>
<accession>A0A9P0QR91</accession>
<dbReference type="AlphaFoldDB" id="A0A9P0QR91"/>
<dbReference type="Proteomes" id="UP000837801">
    <property type="component" value="Unassembled WGS sequence"/>
</dbReference>
<keyword evidence="6 7" id="KW-0472">Membrane</keyword>
<comment type="similarity">
    <text evidence="2">Belongs to the CSC1 (TC 1.A.17) family.</text>
</comment>
<feature type="domain" description="CSC1/OSCA1-like N-terminal transmembrane" evidence="10">
    <location>
        <begin position="11"/>
        <end position="159"/>
    </location>
</feature>
<evidence type="ECO:0000256" key="6">
    <source>
        <dbReference type="ARBA" id="ARBA00023136"/>
    </source>
</evidence>
<feature type="domain" description="CSC1/OSCA1-like 7TM region" evidence="8">
    <location>
        <begin position="377"/>
        <end position="650"/>
    </location>
</feature>
<feature type="transmembrane region" description="Helical" evidence="7">
    <location>
        <begin position="583"/>
        <end position="610"/>
    </location>
</feature>
<dbReference type="InterPro" id="IPR027815">
    <property type="entry name" value="CSC1/OSCA1-like_cyt"/>
</dbReference>
<evidence type="ECO:0000259" key="11">
    <source>
        <dbReference type="Pfam" id="PF14703"/>
    </source>
</evidence>
<comment type="subcellular location">
    <subcellularLocation>
        <location evidence="1">Membrane</location>
        <topology evidence="1">Multi-pass membrane protein</topology>
    </subcellularLocation>
</comment>
<keyword evidence="5 7" id="KW-1133">Transmembrane helix</keyword>
<name>A0A9P0QR91_9ASCO</name>
<evidence type="ECO:0000256" key="7">
    <source>
        <dbReference type="SAM" id="Phobius"/>
    </source>
</evidence>
<dbReference type="GO" id="GO:0005227">
    <property type="term" value="F:calcium-activated cation channel activity"/>
    <property type="evidence" value="ECO:0007669"/>
    <property type="project" value="InterPro"/>
</dbReference>
<dbReference type="GO" id="GO:0005886">
    <property type="term" value="C:plasma membrane"/>
    <property type="evidence" value="ECO:0007669"/>
    <property type="project" value="TreeGrafter"/>
</dbReference>
<sequence length="871" mass="98704">MASSAGTSTSAVISTLVANLILFGCFVVSFLILRLKFSRIYSPKSSFDLVPEEKKPEPLPKDPFRWVFILLTKPHSFIIQQAGLDGYFFLRYLLVLAFTFLFGICIYVVLLPINIVNGKGKTGFDLLSISNIDNSKRYYAHSFMGWVFYGGFTYNIYRELFFFNSLRAAALSSPRYAKKLSSRTVLFQCVPDELLDEKQFFKLFNGVKRVYVNRTNRILDAKVRAREGYAMRLEKAENKLLRLATKSKMKSEKINKKGKGDIIEGNNIDDYVPEKKRPKVKEGGFFSRTKIDTVDYCLTKIKELDKEVKRLQKRNKAVAKPKNAIFVEFEDQYTAQLAYQSVTHHNPFRMQATAPGLEPADIVWSNLRIFWWEKVIRRFFAFAAVIAIILLWAVPVAFIGVISNVTYLISKLPWLGFINNMPSFLKGIITGLLPTVMLTIFNSMLPIFIRAMGRLAGAPSAQAIEEFTQKAYFGYLIVNAFLITMISSSATSTVVEIINKPSEAMSILATQLPTSSNFYISYLSLQGLTISGGSLFQVVTLFLYYILGYILDGTVRKKWARFSGLGTMAWGTTFPVYTNLACITLAFAIISPIILVFASGAFLLCYVAICHNITYCFVEAPDSRGSYYPRALFQSFTGMYIGQICMLGIFIVGKGWGPIVIQAIGLGATIFCHLHMKEAFSHLVQVVPIDCMRPLDGVSSTSSFSGQTEYKRKVLERKSRDYKREKKLDKELEEDHVEQERVMQTIDLELNEEDQDHSSNTFVPLLADRDHKSTESKNPIVRFIRPDVYLNFRHVKKLLPATYYVEPEEEDNKHAYDAPNVSAKMPKLWIPRDSMGLSTIEIEKISKVIEISDENAGFNKKGSIVYLGPPK</sequence>
<dbReference type="InterPro" id="IPR045122">
    <property type="entry name" value="Csc1-like"/>
</dbReference>
<evidence type="ECO:0000256" key="1">
    <source>
        <dbReference type="ARBA" id="ARBA00004141"/>
    </source>
</evidence>
<dbReference type="OrthoDB" id="1076608at2759"/>
<evidence type="ECO:0000256" key="3">
    <source>
        <dbReference type="ARBA" id="ARBA00022448"/>
    </source>
</evidence>
<evidence type="ECO:0000313" key="13">
    <source>
        <dbReference type="Proteomes" id="UP000837801"/>
    </source>
</evidence>
<keyword evidence="4 7" id="KW-0812">Transmembrane</keyword>
<dbReference type="Pfam" id="PF02714">
    <property type="entry name" value="RSN1_7TM"/>
    <property type="match status" value="1"/>
</dbReference>
<organism evidence="12 13">
    <name type="scientific">[Candida] railenensis</name>
    <dbReference type="NCBI Taxonomy" id="45579"/>
    <lineage>
        <taxon>Eukaryota</taxon>
        <taxon>Fungi</taxon>
        <taxon>Dikarya</taxon>
        <taxon>Ascomycota</taxon>
        <taxon>Saccharomycotina</taxon>
        <taxon>Pichiomycetes</taxon>
        <taxon>Debaryomycetaceae</taxon>
        <taxon>Kurtzmaniella</taxon>
    </lineage>
</organism>
<evidence type="ECO:0000256" key="2">
    <source>
        <dbReference type="ARBA" id="ARBA00007779"/>
    </source>
</evidence>
<feature type="transmembrane region" description="Helical" evidence="7">
    <location>
        <begin position="92"/>
        <end position="118"/>
    </location>
</feature>
<feature type="domain" description="CSC1/OSCA1-like cytosolic" evidence="11">
    <location>
        <begin position="182"/>
        <end position="366"/>
    </location>
</feature>
<dbReference type="InterPro" id="IPR022257">
    <property type="entry name" value="PHM7_ext"/>
</dbReference>
<dbReference type="InterPro" id="IPR032880">
    <property type="entry name" value="CSC1/OSCA1-like_N"/>
</dbReference>
<dbReference type="Pfam" id="PF12621">
    <property type="entry name" value="PHM7_ext"/>
    <property type="match status" value="1"/>
</dbReference>
<feature type="transmembrane region" description="Helical" evidence="7">
    <location>
        <begin position="472"/>
        <end position="498"/>
    </location>
</feature>
<feature type="transmembrane region" description="Helical" evidence="7">
    <location>
        <begin position="12"/>
        <end position="33"/>
    </location>
</feature>
<feature type="transmembrane region" description="Helical" evidence="7">
    <location>
        <begin position="518"/>
        <end position="547"/>
    </location>
</feature>
<feature type="domain" description="10TM putative phosphate transporter extracellular tail" evidence="9">
    <location>
        <begin position="783"/>
        <end position="870"/>
    </location>
</feature>
<dbReference type="Pfam" id="PF14703">
    <property type="entry name" value="PHM7_cyt"/>
    <property type="match status" value="1"/>
</dbReference>
<dbReference type="PANTHER" id="PTHR13018">
    <property type="entry name" value="PROBABLE MEMBRANE PROTEIN DUF221-RELATED"/>
    <property type="match status" value="1"/>
</dbReference>
<feature type="transmembrane region" description="Helical" evidence="7">
    <location>
        <begin position="138"/>
        <end position="157"/>
    </location>
</feature>
<evidence type="ECO:0000259" key="8">
    <source>
        <dbReference type="Pfam" id="PF02714"/>
    </source>
</evidence>
<evidence type="ECO:0000256" key="4">
    <source>
        <dbReference type="ARBA" id="ARBA00022692"/>
    </source>
</evidence>
<evidence type="ECO:0000256" key="5">
    <source>
        <dbReference type="ARBA" id="ARBA00022989"/>
    </source>
</evidence>